<accession>U4P7L4</accession>
<proteinExistence type="predicted"/>
<reference evidence="1" key="2">
    <citation type="submission" date="2009-08" db="EMBL/GenBank/DDBJ databases">
        <authorList>
            <person name="Shrivastava S."/>
            <person name="Brinkac L.M."/>
            <person name="Dodson R.J."/>
            <person name="Harkins D.M."/>
            <person name="Durkin A.S."/>
            <person name="Sutton G."/>
        </authorList>
    </citation>
    <scope>NUCLEOTIDE SEQUENCE</scope>
    <source>
        <strain evidence="1">Eklund 17B</strain>
    </source>
</reference>
<dbReference type="KEGG" id="cbk:CLL_A2628"/>
<sequence length="40" mass="4592">MEVTTTIHFLKFGFVFMNNFNDTSVNGVKIFIAKKTSNYS</sequence>
<protein>
    <submittedName>
        <fullName evidence="1">Uncharacterized protein</fullName>
    </submittedName>
</protein>
<dbReference type="HOGENOM" id="CLU_3287232_0_0_9"/>
<accession>B2TNK9</accession>
<evidence type="ECO:0000313" key="1">
    <source>
        <dbReference type="EMBL" id="ACD24892.1"/>
    </source>
</evidence>
<dbReference type="PATRIC" id="fig|935198.13.peg.2586"/>
<name>B2TNK9_CLOBB</name>
<dbReference type="AlphaFoldDB" id="B2TNK9"/>
<gene>
    <name evidence="1" type="ordered locus">CLL_A2628</name>
</gene>
<dbReference type="EMBL" id="CP001056">
    <property type="protein sequence ID" value="ACD24892.1"/>
    <property type="molecule type" value="Genomic_DNA"/>
</dbReference>
<reference evidence="1" key="1">
    <citation type="submission" date="2009-06" db="EMBL/GenBank/DDBJ databases">
        <authorList>
            <consortium name="US DOE Joint Genome Institute (JGI-PGF)"/>
            <person name="Lucas S."/>
            <person name="Copeland A."/>
            <person name="Lapidus A."/>
            <person name="Glavina del Rio T."/>
            <person name="Dalin E."/>
            <person name="Tice H."/>
            <person name="Bruce D."/>
            <person name="Goodwin L."/>
            <person name="Pitluck S."/>
            <person name="Kyrpides N."/>
            <person name="Mavromatis K."/>
            <person name="Ivanova N."/>
            <person name="Saunders E."/>
            <person name="Brettin T."/>
            <person name="Detter J.C."/>
            <person name="Han C."/>
            <person name="Larimer F."/>
            <person name="Land M."/>
            <person name="Hauser L."/>
            <person name="Markowitz V."/>
            <person name="Cheng J.-F."/>
            <person name="Hugenholtz P."/>
            <person name="Woyke T."/>
            <person name="Wu D."/>
            <person name="Gronow S."/>
            <person name="Klenk H.-P."/>
            <person name="Eisen J.A."/>
        </authorList>
    </citation>
    <scope>NUCLEOTIDE SEQUENCE</scope>
    <source>
        <strain evidence="1">Eklund 17B</strain>
    </source>
</reference>
<organism evidence="1">
    <name type="scientific">Clostridium botulinum (strain Eklund 17B / Type B)</name>
    <dbReference type="NCBI Taxonomy" id="935198"/>
    <lineage>
        <taxon>Bacteria</taxon>
        <taxon>Bacillati</taxon>
        <taxon>Bacillota</taxon>
        <taxon>Clostridia</taxon>
        <taxon>Eubacteriales</taxon>
        <taxon>Clostridiaceae</taxon>
        <taxon>Clostridium</taxon>
    </lineage>
</organism>